<feature type="domain" description="GNAT-like N-terminal" evidence="1">
    <location>
        <begin position="20"/>
        <end position="286"/>
    </location>
</feature>
<dbReference type="InterPro" id="IPR054340">
    <property type="entry name" value="GNAT-like_C_phage-like"/>
</dbReference>
<accession>A0A1J0MDX3</accession>
<dbReference type="EMBL" id="KY130461">
    <property type="protein sequence ID" value="APD19300.1"/>
    <property type="molecule type" value="Genomic_DNA"/>
</dbReference>
<evidence type="ECO:0000313" key="3">
    <source>
        <dbReference type="EMBL" id="APD19300.1"/>
    </source>
</evidence>
<evidence type="ECO:0000259" key="1">
    <source>
        <dbReference type="Pfam" id="PF22555"/>
    </source>
</evidence>
<keyword evidence="4" id="KW-1185">Reference proteome</keyword>
<name>A0A1J0MDX3_9CAUD</name>
<organism evidence="3 4">
    <name type="scientific">Mycobacterium phage Taptic</name>
    <dbReference type="NCBI Taxonomy" id="1920305"/>
    <lineage>
        <taxon>Viruses</taxon>
        <taxon>Duplodnaviria</taxon>
        <taxon>Heunggongvirae</taxon>
        <taxon>Uroviricota</taxon>
        <taxon>Caudoviricetes</taxon>
        <taxon>Northamptonvirus</taxon>
        <taxon>Northamptonvirus taptic</taxon>
    </lineage>
</organism>
<gene>
    <name evidence="3" type="ORF">SEA_TAPTIC_73</name>
</gene>
<evidence type="ECO:0000259" key="2">
    <source>
        <dbReference type="Pfam" id="PF22559"/>
    </source>
</evidence>
<dbReference type="Pfam" id="PF22559">
    <property type="entry name" value="GNAT-phage-like"/>
    <property type="match status" value="1"/>
</dbReference>
<evidence type="ECO:0000313" key="4">
    <source>
        <dbReference type="Proteomes" id="UP000225735"/>
    </source>
</evidence>
<reference evidence="3 4" key="1">
    <citation type="submission" date="2016-11" db="EMBL/GenBank/DDBJ databases">
        <authorList>
            <person name="Seier E.R."/>
            <person name="Hipwell C.M."/>
            <person name="Kelliher A.B."/>
            <person name="Lando N.A."/>
            <person name="Tsaousis B.E."/>
            <person name="Esposito E.C."/>
            <person name="Heckman E.L."/>
            <person name="Mageeney C.M."/>
            <person name="Kenna M.A."/>
            <person name="Ware V.C."/>
            <person name="Garlena R.A."/>
            <person name="Russell D.A."/>
            <person name="Pope W.H."/>
            <person name="Jacobs-Sera D."/>
            <person name="Hendrix R.W."/>
            <person name="Hatfull G.F."/>
        </authorList>
    </citation>
    <scope>NUCLEOTIDE SEQUENCE [LARGE SCALE GENOMIC DNA]</scope>
</reference>
<protein>
    <submittedName>
        <fullName evidence="3">Uncharacterized protein</fullName>
    </submittedName>
</protein>
<sequence>MTGVALKRRRPRSGKEPVIFLGTIEPEVRAIVQEHVREWRVDDVYVGCSGAFTIERFLGPLGHKMHGNDVSIYTCQIGKYLSGQPVDFTLREESQAELAWLEPYMQTDADKIATLMLGTRFLQFVGKSGRYFDRMLDGFRRQFDDMHASTVEKVKAVTVRLESFHAMDVREWLTGVVPPDGPVASFPPFDVGGYETMWKPLDQHFTWDEPEYDVLDDQGIKDTLDLIMDRDHWILASNHRRAEWEDRLVGVVQTSQRRRPNYVYASTHRTRIVKPRTVMEPVKVPRLGRGDRIGDTIKLAALTLPQFNFLRAQYLNPKIRVAAPGAQFAVLSEGRLVGAIGVLPGKFDPDEIYLLSDFAVPSSDYRRLSKLVVMAALSKEMQHLMQNAMSRPIRKIATTAFTQNPVSMKYRGCLQMTSRKESTDPDWKFELQYGGTVGEMTLDEVVAEWRRRGWDDVKGGAE</sequence>
<dbReference type="Pfam" id="PF22555">
    <property type="entry name" value="DAM-like-phage1"/>
    <property type="match status" value="1"/>
</dbReference>
<dbReference type="Proteomes" id="UP000225735">
    <property type="component" value="Segment"/>
</dbReference>
<feature type="domain" description="GNAT-like C-terminal" evidence="2">
    <location>
        <begin position="295"/>
        <end position="452"/>
    </location>
</feature>
<dbReference type="InterPro" id="IPR054341">
    <property type="entry name" value="GNAT-like_N"/>
</dbReference>
<proteinExistence type="predicted"/>